<evidence type="ECO:0000313" key="2">
    <source>
        <dbReference type="EMBL" id="ALN83095.1"/>
    </source>
</evidence>
<keyword evidence="1" id="KW-0472">Membrane</keyword>
<name>A0A0S2FHW6_LYSAN</name>
<protein>
    <submittedName>
        <fullName evidence="2">Putative transmembrane protein</fullName>
    </submittedName>
</protein>
<evidence type="ECO:0000256" key="1">
    <source>
        <dbReference type="SAM" id="Phobius"/>
    </source>
</evidence>
<feature type="transmembrane region" description="Helical" evidence="1">
    <location>
        <begin position="12"/>
        <end position="36"/>
    </location>
</feature>
<accession>A0A0S2FHW6</accession>
<evidence type="ECO:0000313" key="3">
    <source>
        <dbReference type="Proteomes" id="UP000060787"/>
    </source>
</evidence>
<keyword evidence="3" id="KW-1185">Reference proteome</keyword>
<keyword evidence="1" id="KW-1133">Transmembrane helix</keyword>
<dbReference type="EMBL" id="CP011129">
    <property type="protein sequence ID" value="ALN83095.1"/>
    <property type="molecule type" value="Genomic_DNA"/>
</dbReference>
<dbReference type="PATRIC" id="fig|84531.8.peg.4985"/>
<gene>
    <name evidence="2" type="ORF">LA76x_4993</name>
</gene>
<reference evidence="2 3" key="1">
    <citation type="journal article" date="2015" name="BMC Genomics">
        <title>Comparative genomics and metabolic profiling of the genus Lysobacter.</title>
        <authorList>
            <person name="de Bruijn I."/>
            <person name="Cheng X."/>
            <person name="de Jager V."/>
            <person name="Exposito R.G."/>
            <person name="Watrous J."/>
            <person name="Patel N."/>
            <person name="Postma J."/>
            <person name="Dorrestein P.C."/>
            <person name="Kobayashi D."/>
            <person name="Raaijmakers J.M."/>
        </authorList>
    </citation>
    <scope>NUCLEOTIDE SEQUENCE [LARGE SCALE GENOMIC DNA]</scope>
    <source>
        <strain evidence="2 3">76</strain>
    </source>
</reference>
<keyword evidence="1 2" id="KW-0812">Transmembrane</keyword>
<dbReference type="STRING" id="84531.LA76x_4993"/>
<dbReference type="Proteomes" id="UP000060787">
    <property type="component" value="Chromosome"/>
</dbReference>
<organism evidence="2 3">
    <name type="scientific">Lysobacter antibioticus</name>
    <dbReference type="NCBI Taxonomy" id="84531"/>
    <lineage>
        <taxon>Bacteria</taxon>
        <taxon>Pseudomonadati</taxon>
        <taxon>Pseudomonadota</taxon>
        <taxon>Gammaproteobacteria</taxon>
        <taxon>Lysobacterales</taxon>
        <taxon>Lysobacteraceae</taxon>
        <taxon>Lysobacter</taxon>
    </lineage>
</organism>
<dbReference type="RefSeq" id="WP_222837841.1">
    <property type="nucleotide sequence ID" value="NZ_CP011129.1"/>
</dbReference>
<proteinExistence type="predicted"/>
<dbReference type="KEGG" id="lab:LA76x_4993"/>
<sequence length="63" mass="6875">MVRIARRGRPLFGFATRFAAASLFMLTVVAIAAVHWPQGWMGLAELAQGYTISDSGEAVTSYR</sequence>
<dbReference type="AlphaFoldDB" id="A0A0S2FHW6"/>